<comment type="caution">
    <text evidence="9">The sequence shown here is derived from an EMBL/GenBank/DDBJ whole genome shotgun (WGS) entry which is preliminary data.</text>
</comment>
<accession>A0ABW2HXF2</accession>
<evidence type="ECO:0000256" key="6">
    <source>
        <dbReference type="ARBA" id="ARBA00022840"/>
    </source>
</evidence>
<evidence type="ECO:0000256" key="2">
    <source>
        <dbReference type="ARBA" id="ARBA00005417"/>
    </source>
</evidence>
<keyword evidence="5" id="KW-0547">Nucleotide-binding</keyword>
<dbReference type="Pfam" id="PF08352">
    <property type="entry name" value="oligo_HPY"/>
    <property type="match status" value="1"/>
</dbReference>
<dbReference type="RefSeq" id="WP_378973779.1">
    <property type="nucleotide sequence ID" value="NZ_JBHTBJ010000025.1"/>
</dbReference>
<evidence type="ECO:0000313" key="9">
    <source>
        <dbReference type="EMBL" id="MFC7277765.1"/>
    </source>
</evidence>
<dbReference type="PANTHER" id="PTHR43297:SF2">
    <property type="entry name" value="DIPEPTIDE TRANSPORT ATP-BINDING PROTEIN DPPD"/>
    <property type="match status" value="1"/>
</dbReference>
<dbReference type="EMBL" id="JBHTBJ010000025">
    <property type="protein sequence ID" value="MFC7277765.1"/>
    <property type="molecule type" value="Genomic_DNA"/>
</dbReference>
<dbReference type="Pfam" id="PF00005">
    <property type="entry name" value="ABC_tran"/>
    <property type="match status" value="1"/>
</dbReference>
<evidence type="ECO:0000259" key="8">
    <source>
        <dbReference type="PROSITE" id="PS50893"/>
    </source>
</evidence>
<dbReference type="InterPro" id="IPR003439">
    <property type="entry name" value="ABC_transporter-like_ATP-bd"/>
</dbReference>
<protein>
    <submittedName>
        <fullName evidence="9">ABC transporter ATP-binding protein</fullName>
    </submittedName>
</protein>
<comment type="similarity">
    <text evidence="2">Belongs to the ABC transporter superfamily.</text>
</comment>
<dbReference type="GO" id="GO:0005524">
    <property type="term" value="F:ATP binding"/>
    <property type="evidence" value="ECO:0007669"/>
    <property type="project" value="UniProtKB-KW"/>
</dbReference>
<dbReference type="InterPro" id="IPR013563">
    <property type="entry name" value="Oligopep_ABC_C"/>
</dbReference>
<evidence type="ECO:0000256" key="1">
    <source>
        <dbReference type="ARBA" id="ARBA00004202"/>
    </source>
</evidence>
<dbReference type="InterPro" id="IPR050388">
    <property type="entry name" value="ABC_Ni/Peptide_Import"/>
</dbReference>
<evidence type="ECO:0000313" key="10">
    <source>
        <dbReference type="Proteomes" id="UP001596548"/>
    </source>
</evidence>
<reference evidence="10" key="1">
    <citation type="journal article" date="2019" name="Int. J. Syst. Evol. Microbiol.">
        <title>The Global Catalogue of Microorganisms (GCM) 10K type strain sequencing project: providing services to taxonomists for standard genome sequencing and annotation.</title>
        <authorList>
            <consortium name="The Broad Institute Genomics Platform"/>
            <consortium name="The Broad Institute Genome Sequencing Center for Infectious Disease"/>
            <person name="Wu L."/>
            <person name="Ma J."/>
        </authorList>
    </citation>
    <scope>NUCLEOTIDE SEQUENCE [LARGE SCALE GENOMIC DNA]</scope>
    <source>
        <strain evidence="10">XZYJT-10</strain>
    </source>
</reference>
<name>A0ABW2HXF2_9ACTN</name>
<comment type="subcellular location">
    <subcellularLocation>
        <location evidence="1">Cell membrane</location>
        <topology evidence="1">Peripheral membrane protein</topology>
    </subcellularLocation>
</comment>
<dbReference type="PROSITE" id="PS50893">
    <property type="entry name" value="ABC_TRANSPORTER_2"/>
    <property type="match status" value="1"/>
</dbReference>
<dbReference type="PROSITE" id="PS00211">
    <property type="entry name" value="ABC_TRANSPORTER_1"/>
    <property type="match status" value="1"/>
</dbReference>
<dbReference type="InterPro" id="IPR017871">
    <property type="entry name" value="ABC_transporter-like_CS"/>
</dbReference>
<keyword evidence="3" id="KW-0813">Transport</keyword>
<evidence type="ECO:0000256" key="5">
    <source>
        <dbReference type="ARBA" id="ARBA00022741"/>
    </source>
</evidence>
<dbReference type="NCBIfam" id="TIGR01727">
    <property type="entry name" value="oligo_HPY"/>
    <property type="match status" value="1"/>
</dbReference>
<keyword evidence="7" id="KW-0472">Membrane</keyword>
<organism evidence="9 10">
    <name type="scientific">Paractinoplanes rhizophilus</name>
    <dbReference type="NCBI Taxonomy" id="1416877"/>
    <lineage>
        <taxon>Bacteria</taxon>
        <taxon>Bacillati</taxon>
        <taxon>Actinomycetota</taxon>
        <taxon>Actinomycetes</taxon>
        <taxon>Micromonosporales</taxon>
        <taxon>Micromonosporaceae</taxon>
        <taxon>Paractinoplanes</taxon>
    </lineage>
</organism>
<sequence>MLTVNGITTHFDTRRGLVRAVNDVSLEVPSGQIVGLVGESGCGKSATIRSVLGLIRPPGHTVSGEAIFEGADLLRMSKRKLRQVRGNEIGFVAQNPFGALNPILRIRDQFHNVITTHRGRMPHAKTRAITLDTLKAVGIPGPERVVDGYAHELSGGMAQRVVIGMALVLDPRLIVADEPTTALDVTIQRQILDLMRDLVLTSGRSMLLVTHDLGVVAQYCDQVVVMYAGKVVERGRVDEVFVRPAHPYTLGLLNSVPRRGAEVHTLRGRVADLVDYPPGCPFADRCSFVLEQCRSVVPEQRTAFDGGRTVACHRAEEEVSVRVARAG</sequence>
<dbReference type="InterPro" id="IPR003593">
    <property type="entry name" value="AAA+_ATPase"/>
</dbReference>
<dbReference type="CDD" id="cd03257">
    <property type="entry name" value="ABC_NikE_OppD_transporters"/>
    <property type="match status" value="1"/>
</dbReference>
<evidence type="ECO:0000256" key="7">
    <source>
        <dbReference type="ARBA" id="ARBA00023136"/>
    </source>
</evidence>
<keyword evidence="10" id="KW-1185">Reference proteome</keyword>
<evidence type="ECO:0000256" key="4">
    <source>
        <dbReference type="ARBA" id="ARBA00022475"/>
    </source>
</evidence>
<dbReference type="InterPro" id="IPR027417">
    <property type="entry name" value="P-loop_NTPase"/>
</dbReference>
<dbReference type="Gene3D" id="3.40.50.300">
    <property type="entry name" value="P-loop containing nucleotide triphosphate hydrolases"/>
    <property type="match status" value="1"/>
</dbReference>
<keyword evidence="4" id="KW-1003">Cell membrane</keyword>
<keyword evidence="6 9" id="KW-0067">ATP-binding</keyword>
<dbReference type="Proteomes" id="UP001596548">
    <property type="component" value="Unassembled WGS sequence"/>
</dbReference>
<dbReference type="PANTHER" id="PTHR43297">
    <property type="entry name" value="OLIGOPEPTIDE TRANSPORT ATP-BINDING PROTEIN APPD"/>
    <property type="match status" value="1"/>
</dbReference>
<dbReference type="SUPFAM" id="SSF52540">
    <property type="entry name" value="P-loop containing nucleoside triphosphate hydrolases"/>
    <property type="match status" value="1"/>
</dbReference>
<dbReference type="SMART" id="SM00382">
    <property type="entry name" value="AAA"/>
    <property type="match status" value="1"/>
</dbReference>
<feature type="domain" description="ABC transporter" evidence="8">
    <location>
        <begin position="2"/>
        <end position="253"/>
    </location>
</feature>
<proteinExistence type="inferred from homology"/>
<evidence type="ECO:0000256" key="3">
    <source>
        <dbReference type="ARBA" id="ARBA00022448"/>
    </source>
</evidence>
<gene>
    <name evidence="9" type="ORF">ACFQS1_27575</name>
</gene>